<evidence type="ECO:0000256" key="2">
    <source>
        <dbReference type="SAM" id="MobiDB-lite"/>
    </source>
</evidence>
<dbReference type="SUPFAM" id="SSF53098">
    <property type="entry name" value="Ribonuclease H-like"/>
    <property type="match status" value="1"/>
</dbReference>
<dbReference type="InterPro" id="IPR012337">
    <property type="entry name" value="RNaseH-like_sf"/>
</dbReference>
<keyword evidence="1" id="KW-0862">Zinc</keyword>
<sequence length="1209" mass="135062">MASKENRSEAMVSGADGINQGENLDPIGEGLDDHHGNLDQGLSSAMVLFKKKLTDGEEEDDDVLDVDLGEEVEEMKSKWLIIARFYSGQRERLGSLGDNRFLVEFACEADYNRVVYGGPWKHKGDALLVVPYDGLARPSEICIESLPLWLRIYDLPEIMMTTGFARSLGGKIGEVLEVGGAIHDFLRVKVAFPLSSPLKPLLRIWIKDKGVMSFPVKYENVPFFCFSCGRIGHAERECPEVGSSSAQVRFGKELRASPLKRKLQSFAPSSISTPKAAKVLNFSGAQREKVLTASSSSKASVLSNPKLNSGGATMFLVGEKADQEEKAASVEAEASLYPLPKGITAALEEGVSQMKMQLDDGELNLAARGPCSRERVSMSSDYGLSGEETPQHSAGIVSGVVNQDVKSPGGQSKKKQWVPTRETDRAVKAKSLSIGRDIGKPRKITVRLSADAVEARNCMQIREQLPWWALTASPTRNNECSSLELDETLLHDIISPNQSAFIPDRMITDNALIAFECIHNIQRESSMGKQFCAYKLDLSKAYDRVDWEFLRCVRIKVGFCETWVRWIMTCVTMVKYSVSLNGNLLEPFSPTRGLRQGDPLSPYLFLFVAEGLSTILNHEVVAGRLEELKVCRRAPGVSHLLFADDSLLFVKACPQQVESATFESNYLGLPTLEGRMTADKFKTIKERLIKRLNSWAEKFMSSGAKDILIKFVAQAIPTYVMGVFKLSVSSCEAYTKLVRDFWWGDEEDKRKVHWTAWDNLVLPKCMGGLGFRDVRIFNQALLGRQAWRLIQFPESLCARILKAKYFPNCDLIDAVFPADTSQTWKGIEHGPQLLKEGLIWRIADGKRVKFWKDRWIPRESSFRVSGMKSRCRLRWASQFIIPEGNCWDEQLIRRVCHPFDADEMLKIKLPQFPTDDFLAWHFEKYGMYTVRSGYRAALMKQINTDCVSFSSANSDWLLILLDRLSPEERAKLLLVLWSSWFLRNDSLFGSGSSTVHGSVLFLQSLWESISTTKVNPVTDIKGKGPQMGTKSATTVARSSPSDLVRWEAPPQGWAKINVDGAFVQQIGEAGTGIVIRDHVGDVLLTSWNGIRSCQSPEEAEAQACRDGLRLAADWIQMPVILESDCANVVASLTSGAKNRSPLWQVFQEIKSILPLLPAFKFNRINRGANEVAHCLSQLARRLKQSSVWRICAPECVKESLAKDCIPPNL</sequence>
<reference evidence="4" key="1">
    <citation type="journal article" date="2005" name="PLoS Biol.">
        <title>The genomes of Oryza sativa: a history of duplications.</title>
        <authorList>
            <person name="Yu J."/>
            <person name="Wang J."/>
            <person name="Lin W."/>
            <person name="Li S."/>
            <person name="Li H."/>
            <person name="Zhou J."/>
            <person name="Ni P."/>
            <person name="Dong W."/>
            <person name="Hu S."/>
            <person name="Zeng C."/>
            <person name="Zhang J."/>
            <person name="Zhang Y."/>
            <person name="Li R."/>
            <person name="Xu Z."/>
            <person name="Li S."/>
            <person name="Li X."/>
            <person name="Zheng H."/>
            <person name="Cong L."/>
            <person name="Lin L."/>
            <person name="Yin J."/>
            <person name="Geng J."/>
            <person name="Li G."/>
            <person name="Shi J."/>
            <person name="Liu J."/>
            <person name="Lv H."/>
            <person name="Li J."/>
            <person name="Wang J."/>
            <person name="Deng Y."/>
            <person name="Ran L."/>
            <person name="Shi X."/>
            <person name="Wang X."/>
            <person name="Wu Q."/>
            <person name="Li C."/>
            <person name="Ren X."/>
            <person name="Wang J."/>
            <person name="Wang X."/>
            <person name="Li D."/>
            <person name="Liu D."/>
            <person name="Zhang X."/>
            <person name="Ji Z."/>
            <person name="Zhao W."/>
            <person name="Sun Y."/>
            <person name="Zhang Z."/>
            <person name="Bao J."/>
            <person name="Han Y."/>
            <person name="Dong L."/>
            <person name="Ji J."/>
            <person name="Chen P."/>
            <person name="Wu S."/>
            <person name="Liu J."/>
            <person name="Xiao Y."/>
            <person name="Bu D."/>
            <person name="Tan J."/>
            <person name="Yang L."/>
            <person name="Ye C."/>
            <person name="Zhang J."/>
            <person name="Xu J."/>
            <person name="Zhou Y."/>
            <person name="Yu Y."/>
            <person name="Zhang B."/>
            <person name="Zhuang S."/>
            <person name="Wei H."/>
            <person name="Liu B."/>
            <person name="Lei M."/>
            <person name="Yu H."/>
            <person name="Li Y."/>
            <person name="Xu H."/>
            <person name="Wei S."/>
            <person name="He X."/>
            <person name="Fang L."/>
            <person name="Zhang Z."/>
            <person name="Zhang Y."/>
            <person name="Huang X."/>
            <person name="Su Z."/>
            <person name="Tong W."/>
            <person name="Li J."/>
            <person name="Tong Z."/>
            <person name="Li S."/>
            <person name="Ye J."/>
            <person name="Wang L."/>
            <person name="Fang L."/>
            <person name="Lei T."/>
            <person name="Chen C."/>
            <person name="Chen H."/>
            <person name="Xu Z."/>
            <person name="Li H."/>
            <person name="Huang H."/>
            <person name="Zhang F."/>
            <person name="Xu H."/>
            <person name="Li N."/>
            <person name="Zhao C."/>
            <person name="Li S."/>
            <person name="Dong L."/>
            <person name="Huang Y."/>
            <person name="Li L."/>
            <person name="Xi Y."/>
            <person name="Qi Q."/>
            <person name="Li W."/>
            <person name="Zhang B."/>
            <person name="Hu W."/>
            <person name="Zhang Y."/>
            <person name="Tian X."/>
            <person name="Jiao Y."/>
            <person name="Liang X."/>
            <person name="Jin J."/>
            <person name="Gao L."/>
            <person name="Zheng W."/>
            <person name="Hao B."/>
            <person name="Liu S."/>
            <person name="Wang W."/>
            <person name="Yuan L."/>
            <person name="Cao M."/>
            <person name="McDermott J."/>
            <person name="Samudrala R."/>
            <person name="Wang J."/>
            <person name="Wong G.K."/>
            <person name="Yang H."/>
        </authorList>
    </citation>
    <scope>NUCLEOTIDE SEQUENCE [LARGE SCALE GENOMIC DNA]</scope>
</reference>
<dbReference type="EMBL" id="CM000138">
    <property type="protein sequence ID" value="EEE54811.1"/>
    <property type="molecule type" value="Genomic_DNA"/>
</dbReference>
<evidence type="ECO:0000259" key="3">
    <source>
        <dbReference type="PROSITE" id="PS50158"/>
    </source>
</evidence>
<dbReference type="PROSITE" id="PS50158">
    <property type="entry name" value="ZF_CCHC"/>
    <property type="match status" value="1"/>
</dbReference>
<dbReference type="InterPro" id="IPR036875">
    <property type="entry name" value="Znf_CCHC_sf"/>
</dbReference>
<gene>
    <name evidence="4" type="ORF">OsJ_02230</name>
</gene>
<dbReference type="SUPFAM" id="SSF56672">
    <property type="entry name" value="DNA/RNA polymerases"/>
    <property type="match status" value="1"/>
</dbReference>
<dbReference type="InterPro" id="IPR002156">
    <property type="entry name" value="RNaseH_domain"/>
</dbReference>
<dbReference type="GO" id="GO:0004523">
    <property type="term" value="F:RNA-DNA hybrid ribonuclease activity"/>
    <property type="evidence" value="ECO:0007669"/>
    <property type="project" value="InterPro"/>
</dbReference>
<dbReference type="InterPro" id="IPR044730">
    <property type="entry name" value="RNase_H-like_dom_plant"/>
</dbReference>
<dbReference type="InterPro" id="IPR000477">
    <property type="entry name" value="RT_dom"/>
</dbReference>
<dbReference type="AlphaFoldDB" id="B9EXJ8"/>
<dbReference type="PANTHER" id="PTHR33116">
    <property type="entry name" value="REVERSE TRANSCRIPTASE ZINC-BINDING DOMAIN-CONTAINING PROTEIN-RELATED-RELATED"/>
    <property type="match status" value="1"/>
</dbReference>
<evidence type="ECO:0000256" key="1">
    <source>
        <dbReference type="PROSITE-ProRule" id="PRU00047"/>
    </source>
</evidence>
<dbReference type="CDD" id="cd01650">
    <property type="entry name" value="RT_nLTR_like"/>
    <property type="match status" value="1"/>
</dbReference>
<organism evidence="4">
    <name type="scientific">Oryza sativa subsp. japonica</name>
    <name type="common">Rice</name>
    <dbReference type="NCBI Taxonomy" id="39947"/>
    <lineage>
        <taxon>Eukaryota</taxon>
        <taxon>Viridiplantae</taxon>
        <taxon>Streptophyta</taxon>
        <taxon>Embryophyta</taxon>
        <taxon>Tracheophyta</taxon>
        <taxon>Spermatophyta</taxon>
        <taxon>Magnoliopsida</taxon>
        <taxon>Liliopsida</taxon>
        <taxon>Poales</taxon>
        <taxon>Poaceae</taxon>
        <taxon>BOP clade</taxon>
        <taxon>Oryzoideae</taxon>
        <taxon>Oryzeae</taxon>
        <taxon>Oryzinae</taxon>
        <taxon>Oryza</taxon>
        <taxon>Oryza sativa</taxon>
    </lineage>
</organism>
<dbReference type="InterPro" id="IPR001878">
    <property type="entry name" value="Znf_CCHC"/>
</dbReference>
<dbReference type="InterPro" id="IPR036397">
    <property type="entry name" value="RNaseH_sf"/>
</dbReference>
<dbReference type="Gene3D" id="3.30.420.10">
    <property type="entry name" value="Ribonuclease H-like superfamily/Ribonuclease H"/>
    <property type="match status" value="1"/>
</dbReference>
<dbReference type="SUPFAM" id="SSF57756">
    <property type="entry name" value="Retrovirus zinc finger-like domains"/>
    <property type="match status" value="1"/>
</dbReference>
<dbReference type="Proteomes" id="UP000007752">
    <property type="component" value="Chromosome 1"/>
</dbReference>
<name>B9EXJ8_ORYSJ</name>
<feature type="region of interest" description="Disordered" evidence="2">
    <location>
        <begin position="402"/>
        <end position="422"/>
    </location>
</feature>
<reference evidence="4" key="2">
    <citation type="submission" date="2008-12" db="EMBL/GenBank/DDBJ databases">
        <title>Improved gene annotation of the rice (Oryza sativa) genomes.</title>
        <authorList>
            <person name="Wang J."/>
            <person name="Li R."/>
            <person name="Fan W."/>
            <person name="Huang Q."/>
            <person name="Zhang J."/>
            <person name="Zhou Y."/>
            <person name="Hu Y."/>
            <person name="Zi S."/>
            <person name="Li J."/>
            <person name="Ni P."/>
            <person name="Zheng H."/>
            <person name="Zhang Y."/>
            <person name="Zhao M."/>
            <person name="Hao Q."/>
            <person name="McDermott J."/>
            <person name="Samudrala R."/>
            <person name="Kristiansen K."/>
            <person name="Wong G.K.-S."/>
        </authorList>
    </citation>
    <scope>NUCLEOTIDE SEQUENCE</scope>
</reference>
<dbReference type="Pfam" id="PF13456">
    <property type="entry name" value="RVT_3"/>
    <property type="match status" value="1"/>
</dbReference>
<dbReference type="GO" id="GO:0008270">
    <property type="term" value="F:zinc ion binding"/>
    <property type="evidence" value="ECO:0007669"/>
    <property type="project" value="UniProtKB-KW"/>
</dbReference>
<dbReference type="Pfam" id="PF00078">
    <property type="entry name" value="RVT_1"/>
    <property type="match status" value="1"/>
</dbReference>
<protein>
    <recommendedName>
        <fullName evidence="3">CCHC-type domain-containing protein</fullName>
    </recommendedName>
</protein>
<dbReference type="InterPro" id="IPR043502">
    <property type="entry name" value="DNA/RNA_pol_sf"/>
</dbReference>
<accession>B9EXJ8</accession>
<dbReference type="PANTHER" id="PTHR33116:SF86">
    <property type="entry name" value="REVERSE TRANSCRIPTASE DOMAIN-CONTAINING PROTEIN"/>
    <property type="match status" value="1"/>
</dbReference>
<keyword evidence="1" id="KW-0863">Zinc-finger</keyword>
<dbReference type="GO" id="GO:0003676">
    <property type="term" value="F:nucleic acid binding"/>
    <property type="evidence" value="ECO:0007669"/>
    <property type="project" value="InterPro"/>
</dbReference>
<proteinExistence type="predicted"/>
<dbReference type="CDD" id="cd06222">
    <property type="entry name" value="RNase_H_like"/>
    <property type="match status" value="1"/>
</dbReference>
<evidence type="ECO:0000313" key="4">
    <source>
        <dbReference type="EMBL" id="EEE54811.1"/>
    </source>
</evidence>
<feature type="domain" description="CCHC-type" evidence="3">
    <location>
        <begin position="225"/>
        <end position="240"/>
    </location>
</feature>
<keyword evidence="1" id="KW-0479">Metal-binding</keyword>